<evidence type="ECO:0000256" key="5">
    <source>
        <dbReference type="SAM" id="Phobius"/>
    </source>
</evidence>
<feature type="transmembrane region" description="Helical" evidence="5">
    <location>
        <begin position="242"/>
        <end position="262"/>
    </location>
</feature>
<keyword evidence="2 5" id="KW-0812">Transmembrane</keyword>
<organism evidence="6">
    <name type="scientific">Arcella intermedia</name>
    <dbReference type="NCBI Taxonomy" id="1963864"/>
    <lineage>
        <taxon>Eukaryota</taxon>
        <taxon>Amoebozoa</taxon>
        <taxon>Tubulinea</taxon>
        <taxon>Elardia</taxon>
        <taxon>Arcellinida</taxon>
        <taxon>Sphaerothecina</taxon>
        <taxon>Arcellidae</taxon>
        <taxon>Arcella</taxon>
    </lineage>
</organism>
<evidence type="ECO:0000256" key="4">
    <source>
        <dbReference type="ARBA" id="ARBA00023136"/>
    </source>
</evidence>
<sequence>MWVSNLTGGSYGEVAAITAVAPLVALVHSLLASLYYEGVRRRVGEGVGETLCFLLDVLIMVGPLILAFTLDNLTALYALLLLLALLLLWVRGGGMPKGEALDALNADKKPFLGCFRSFMVLSTCIAILAVDFPIFPRRHAKTETSGLSLMDIGVGGFVISLGLVSRRARPAPSAPLPLLARLSHSLRLSFPIFILGFLRFFLLKLVQYPEHTSEYGAHWNFFTTLAFLTLLATLLELDPRGSLLLGGAVLAAHQAGLSLLGVEEYVHSGAPRENLFAANREGISSLPGYLGMFLIAIFIGSTLLQKRRSVSEWLKFGMSLLVISLVLPVVAYLSPFLASRKVVNVSYVLYCFSLTLLPLSLFLICEILVPGYQNPSKFLKVISEKRNSQLVFFLVSNVGTGIINMLIQTLFCSSVTSYFVLFAYMIISMSLATFLVNKLHNL</sequence>
<keyword evidence="3 5" id="KW-1133">Transmembrane helix</keyword>
<dbReference type="PIRSF" id="PIRSF017321">
    <property type="entry name" value="GWT1"/>
    <property type="match status" value="1"/>
</dbReference>
<feature type="transmembrane region" description="Helical" evidence="5">
    <location>
        <begin position="347"/>
        <end position="369"/>
    </location>
</feature>
<protein>
    <recommendedName>
        <fullName evidence="7">Phosphatidylinositol-glycan biosynthesis class W protein</fullName>
    </recommendedName>
</protein>
<keyword evidence="4 5" id="KW-0472">Membrane</keyword>
<feature type="transmembrane region" description="Helical" evidence="5">
    <location>
        <begin position="48"/>
        <end position="68"/>
    </location>
</feature>
<comment type="subcellular location">
    <subcellularLocation>
        <location evidence="1">Membrane</location>
        <topology evidence="1">Multi-pass membrane protein</topology>
    </subcellularLocation>
</comment>
<dbReference type="InterPro" id="IPR009447">
    <property type="entry name" value="PIGW/GWT1"/>
</dbReference>
<dbReference type="GO" id="GO:0072659">
    <property type="term" value="P:protein localization to plasma membrane"/>
    <property type="evidence" value="ECO:0007669"/>
    <property type="project" value="TreeGrafter"/>
</dbReference>
<accession>A0A6B2L4H1</accession>
<dbReference type="EMBL" id="GIBP01002769">
    <property type="protein sequence ID" value="NDV31738.1"/>
    <property type="molecule type" value="Transcribed_RNA"/>
</dbReference>
<feature type="transmembrane region" description="Helical" evidence="5">
    <location>
        <begin position="147"/>
        <end position="165"/>
    </location>
</feature>
<feature type="transmembrane region" description="Helical" evidence="5">
    <location>
        <begin position="74"/>
        <end position="90"/>
    </location>
</feature>
<evidence type="ECO:0000256" key="3">
    <source>
        <dbReference type="ARBA" id="ARBA00022989"/>
    </source>
</evidence>
<evidence type="ECO:0000256" key="1">
    <source>
        <dbReference type="ARBA" id="ARBA00004141"/>
    </source>
</evidence>
<reference evidence="6" key="1">
    <citation type="journal article" date="2020" name="J. Eukaryot. Microbiol.">
        <title>De novo Sequencing, Assembly and Annotation of the Transcriptome for the Free-Living Testate Amoeba Arcella intermedia.</title>
        <authorList>
            <person name="Ribeiro G.M."/>
            <person name="Porfirio-Sousa A.L."/>
            <person name="Maurer-Alcala X.X."/>
            <person name="Katz L.A."/>
            <person name="Lahr D.J.G."/>
        </authorList>
    </citation>
    <scope>NUCLEOTIDE SEQUENCE</scope>
</reference>
<feature type="transmembrane region" description="Helical" evidence="5">
    <location>
        <begin position="14"/>
        <end position="36"/>
    </location>
</feature>
<dbReference type="PANTHER" id="PTHR20661:SF0">
    <property type="entry name" value="PHOSPHATIDYLINOSITOL-GLYCAN BIOSYNTHESIS CLASS W PROTEIN"/>
    <property type="match status" value="1"/>
</dbReference>
<feature type="transmembrane region" description="Helical" evidence="5">
    <location>
        <begin position="111"/>
        <end position="135"/>
    </location>
</feature>
<dbReference type="Pfam" id="PF06423">
    <property type="entry name" value="GWT1"/>
    <property type="match status" value="1"/>
</dbReference>
<evidence type="ECO:0000256" key="2">
    <source>
        <dbReference type="ARBA" id="ARBA00022692"/>
    </source>
</evidence>
<evidence type="ECO:0008006" key="7">
    <source>
        <dbReference type="Google" id="ProtNLM"/>
    </source>
</evidence>
<feature type="transmembrane region" description="Helical" evidence="5">
    <location>
        <begin position="316"/>
        <end position="335"/>
    </location>
</feature>
<proteinExistence type="predicted"/>
<dbReference type="AlphaFoldDB" id="A0A6B2L4H1"/>
<dbReference type="GO" id="GO:0016020">
    <property type="term" value="C:membrane"/>
    <property type="evidence" value="ECO:0007669"/>
    <property type="project" value="UniProtKB-SubCell"/>
</dbReference>
<name>A0A6B2L4H1_9EUKA</name>
<feature type="transmembrane region" description="Helical" evidence="5">
    <location>
        <begin position="282"/>
        <end position="304"/>
    </location>
</feature>
<dbReference type="GO" id="GO:0032216">
    <property type="term" value="F:glucosaminyl-phosphatidylinositol O-acyltransferase activity"/>
    <property type="evidence" value="ECO:0007669"/>
    <property type="project" value="TreeGrafter"/>
</dbReference>
<evidence type="ECO:0000313" key="6">
    <source>
        <dbReference type="EMBL" id="NDV31738.1"/>
    </source>
</evidence>
<dbReference type="GO" id="GO:0006506">
    <property type="term" value="P:GPI anchor biosynthetic process"/>
    <property type="evidence" value="ECO:0007669"/>
    <property type="project" value="InterPro"/>
</dbReference>
<feature type="transmembrane region" description="Helical" evidence="5">
    <location>
        <begin position="217"/>
        <end position="235"/>
    </location>
</feature>
<dbReference type="PANTHER" id="PTHR20661">
    <property type="entry name" value="PHOSPHATIDYLINOSITOL-GLYCAN BIOSYNTHESIS CLASS W PROTEIN"/>
    <property type="match status" value="1"/>
</dbReference>
<feature type="transmembrane region" description="Helical" evidence="5">
    <location>
        <begin position="417"/>
        <end position="436"/>
    </location>
</feature>
<feature type="transmembrane region" description="Helical" evidence="5">
    <location>
        <begin position="186"/>
        <end position="205"/>
    </location>
</feature>
<feature type="transmembrane region" description="Helical" evidence="5">
    <location>
        <begin position="390"/>
        <end position="411"/>
    </location>
</feature>
<dbReference type="GO" id="GO:0005783">
    <property type="term" value="C:endoplasmic reticulum"/>
    <property type="evidence" value="ECO:0007669"/>
    <property type="project" value="TreeGrafter"/>
</dbReference>